<dbReference type="EMBL" id="JAVRRJ010000001">
    <property type="protein sequence ID" value="KAK5090621.1"/>
    <property type="molecule type" value="Genomic_DNA"/>
</dbReference>
<evidence type="ECO:0000313" key="7">
    <source>
        <dbReference type="Proteomes" id="UP001309876"/>
    </source>
</evidence>
<accession>A0AAN7T802</accession>
<dbReference type="GeneID" id="90028253"/>
<dbReference type="Pfam" id="PF08597">
    <property type="entry name" value="eIF3_subunit"/>
    <property type="match status" value="1"/>
</dbReference>
<feature type="compositionally biased region" description="Acidic residues" evidence="5">
    <location>
        <begin position="39"/>
        <end position="57"/>
    </location>
</feature>
<evidence type="ECO:0000256" key="5">
    <source>
        <dbReference type="SAM" id="MobiDB-lite"/>
    </source>
</evidence>
<protein>
    <recommendedName>
        <fullName evidence="4">Eukaryotic translation initiation factor 3 subunit J</fullName>
        <shortName evidence="4">eIF3j</shortName>
    </recommendedName>
    <alternativeName>
        <fullName evidence="4">Eukaryotic translation initiation factor 3 30 kDa subunit homolog</fullName>
        <shortName evidence="4">eIF-3 30 kDa subunit homolog</shortName>
    </alternativeName>
</protein>
<sequence>MAPPKKWEDDSESEEETSSGEESVDLKTVNVPIRKKFDDEEDSDDVADNWDEAEDSEEERKKASAAAAAKAKADEEAAKNKKSKAQRVEEHREANRRKKMAEMDDEESEEEDEATRRERLRATEKEADMKHAEDLLAAGLGQSKKGAKAIVVESQDKPGEAIDLSSIPLFKPATKTQFEALSEVLVPLLRNSSNKPHYSIWMQNFVKQICQDMPSAEIKKAASTLTALSNEKMAKEKMADKTGKKTKAQQTKTKLAGVSRGGATDTTAYEDGLADDDFM</sequence>
<gene>
    <name evidence="4 6" type="primary">HCR1</name>
    <name evidence="6" type="ORF">LTR05_000796</name>
</gene>
<evidence type="ECO:0000256" key="3">
    <source>
        <dbReference type="ARBA" id="ARBA00022917"/>
    </source>
</evidence>
<comment type="similarity">
    <text evidence="4">Belongs to the eIF-3 subunit J family.</text>
</comment>
<evidence type="ECO:0000313" key="6">
    <source>
        <dbReference type="EMBL" id="KAK5090621.1"/>
    </source>
</evidence>
<dbReference type="GO" id="GO:0005852">
    <property type="term" value="C:eukaryotic translation initiation factor 3 complex"/>
    <property type="evidence" value="ECO:0007669"/>
    <property type="project" value="UniProtKB-UniRule"/>
</dbReference>
<feature type="compositionally biased region" description="Low complexity" evidence="5">
    <location>
        <begin position="248"/>
        <end position="257"/>
    </location>
</feature>
<keyword evidence="2 4" id="KW-0396">Initiation factor</keyword>
<dbReference type="GO" id="GO:0033290">
    <property type="term" value="C:eukaryotic 48S preinitiation complex"/>
    <property type="evidence" value="ECO:0007669"/>
    <property type="project" value="UniProtKB-UniRule"/>
</dbReference>
<keyword evidence="7" id="KW-1185">Reference proteome</keyword>
<comment type="function">
    <text evidence="4">Component of the eukaryotic translation initiation factor 3 (eIF-3) complex, which is involved in protein synthesis of a specialized repertoire of mRNAs and, together with other initiation factors, stimulates binding of mRNA and methionyl-tRNAi to the 40S ribosome. The eIF-3 complex specifically targets and initiates translation of a subset of mRNAs involved in cell proliferation.</text>
</comment>
<dbReference type="GO" id="GO:0016282">
    <property type="term" value="C:eukaryotic 43S preinitiation complex"/>
    <property type="evidence" value="ECO:0007669"/>
    <property type="project" value="UniProtKB-UniRule"/>
</dbReference>
<feature type="region of interest" description="Disordered" evidence="5">
    <location>
        <begin position="235"/>
        <end position="279"/>
    </location>
</feature>
<comment type="subcellular location">
    <subcellularLocation>
        <location evidence="4">Cytoplasm</location>
    </subcellularLocation>
</comment>
<feature type="compositionally biased region" description="Acidic residues" evidence="5">
    <location>
        <begin position="9"/>
        <end position="23"/>
    </location>
</feature>
<evidence type="ECO:0000256" key="4">
    <source>
        <dbReference type="HAMAP-Rule" id="MF_03009"/>
    </source>
</evidence>
<dbReference type="PANTHER" id="PTHR21681:SF0">
    <property type="entry name" value="EUKARYOTIC TRANSLATION INITIATION FACTOR 3 SUBUNIT J"/>
    <property type="match status" value="1"/>
</dbReference>
<comment type="subunit">
    <text evidence="4">Component of the eukaryotic translation initiation factor 3 (eIF-3) complex.</text>
</comment>
<feature type="compositionally biased region" description="Acidic residues" evidence="5">
    <location>
        <begin position="103"/>
        <end position="113"/>
    </location>
</feature>
<evidence type="ECO:0000256" key="2">
    <source>
        <dbReference type="ARBA" id="ARBA00022540"/>
    </source>
</evidence>
<evidence type="ECO:0000256" key="1">
    <source>
        <dbReference type="ARBA" id="ARBA00022490"/>
    </source>
</evidence>
<dbReference type="InterPro" id="IPR023194">
    <property type="entry name" value="eIF3-like_dom_sf"/>
</dbReference>
<name>A0AAN7T802_9EURO</name>
<dbReference type="RefSeq" id="XP_064750794.1">
    <property type="nucleotide sequence ID" value="XM_064902905.1"/>
</dbReference>
<reference evidence="6 7" key="1">
    <citation type="submission" date="2023-08" db="EMBL/GenBank/DDBJ databases">
        <title>Black Yeasts Isolated from many extreme environments.</title>
        <authorList>
            <person name="Coleine C."/>
            <person name="Stajich J.E."/>
            <person name="Selbmann L."/>
        </authorList>
    </citation>
    <scope>NUCLEOTIDE SEQUENCE [LARGE SCALE GENOMIC DNA]</scope>
    <source>
        <strain evidence="6 7">CCFEE 5910</strain>
    </source>
</reference>
<dbReference type="PANTHER" id="PTHR21681">
    <property type="entry name" value="EUKARYOTIC TRANSLATION INITIATION FACTOR 3 SUBUNIT J"/>
    <property type="match status" value="1"/>
</dbReference>
<dbReference type="Proteomes" id="UP001309876">
    <property type="component" value="Unassembled WGS sequence"/>
</dbReference>
<feature type="compositionally biased region" description="Basic and acidic residues" evidence="5">
    <location>
        <begin position="114"/>
        <end position="134"/>
    </location>
</feature>
<organism evidence="6 7">
    <name type="scientific">Lithohypha guttulata</name>
    <dbReference type="NCBI Taxonomy" id="1690604"/>
    <lineage>
        <taxon>Eukaryota</taxon>
        <taxon>Fungi</taxon>
        <taxon>Dikarya</taxon>
        <taxon>Ascomycota</taxon>
        <taxon>Pezizomycotina</taxon>
        <taxon>Eurotiomycetes</taxon>
        <taxon>Chaetothyriomycetidae</taxon>
        <taxon>Chaetothyriales</taxon>
        <taxon>Trichomeriaceae</taxon>
        <taxon>Lithohypha</taxon>
    </lineage>
</organism>
<dbReference type="Gene3D" id="1.10.246.60">
    <property type="entry name" value="Eukaryotic translation initiation factor 3 like domains"/>
    <property type="match status" value="1"/>
</dbReference>
<keyword evidence="3 4" id="KW-0648">Protein biosynthesis</keyword>
<feature type="region of interest" description="Disordered" evidence="5">
    <location>
        <begin position="1"/>
        <end position="147"/>
    </location>
</feature>
<comment type="caution">
    <text evidence="6">The sequence shown here is derived from an EMBL/GenBank/DDBJ whole genome shotgun (WGS) entry which is preliminary data.</text>
</comment>
<dbReference type="GO" id="GO:0001732">
    <property type="term" value="P:formation of cytoplasmic translation initiation complex"/>
    <property type="evidence" value="ECO:0007669"/>
    <property type="project" value="UniProtKB-UniRule"/>
</dbReference>
<keyword evidence="1 4" id="KW-0963">Cytoplasm</keyword>
<dbReference type="HAMAP" id="MF_03009">
    <property type="entry name" value="eIF3j"/>
    <property type="match status" value="1"/>
</dbReference>
<dbReference type="GO" id="GO:0003743">
    <property type="term" value="F:translation initiation factor activity"/>
    <property type="evidence" value="ECO:0007669"/>
    <property type="project" value="UniProtKB-UniRule"/>
</dbReference>
<dbReference type="AlphaFoldDB" id="A0AAN7T802"/>
<proteinExistence type="inferred from homology"/>
<dbReference type="InterPro" id="IPR013906">
    <property type="entry name" value="eIF3j"/>
</dbReference>